<organism evidence="1 2">
    <name type="scientific">Meganyctiphanes norvegica</name>
    <name type="common">Northern krill</name>
    <name type="synonym">Thysanopoda norvegica</name>
    <dbReference type="NCBI Taxonomy" id="48144"/>
    <lineage>
        <taxon>Eukaryota</taxon>
        <taxon>Metazoa</taxon>
        <taxon>Ecdysozoa</taxon>
        <taxon>Arthropoda</taxon>
        <taxon>Crustacea</taxon>
        <taxon>Multicrustacea</taxon>
        <taxon>Malacostraca</taxon>
        <taxon>Eumalacostraca</taxon>
        <taxon>Eucarida</taxon>
        <taxon>Euphausiacea</taxon>
        <taxon>Euphausiidae</taxon>
        <taxon>Meganyctiphanes</taxon>
    </lineage>
</organism>
<dbReference type="AlphaFoldDB" id="A0AAV2S4Q5"/>
<dbReference type="Proteomes" id="UP001497623">
    <property type="component" value="Unassembled WGS sequence"/>
</dbReference>
<evidence type="ECO:0000313" key="1">
    <source>
        <dbReference type="EMBL" id="CAL4159011.1"/>
    </source>
</evidence>
<sequence length="440" mass="50090">MSYPSSSSTLNRRRLSISLMKSFSFSYRDRAEAASAFKIHRQLSDEGEVFDGGSPVSPLSILPLDESHINARLEDWCNVWQSGRFLHIDEVELLPEVTLANMDRMFLTIDGTNQNDDDDQDSRDKLHTLLGRCYNLREFRLHIQAGTDIDWLSQLPIVKTTSGTTEMYLYLSGVRSNQTAWASHAVQALIPKCGNMYRRLVFPECDLTRGTAESLLRGIAEAGVKVWGSIVMSSPSLDQEDEEDLHFIAKDLLGSWGFTWWQMESLKKVSDVADLPHDIEKLNLIVNEDVKDNFCNISKIGDYFVNLHELRVHVPVNTDVGCLSSIPIVSTVYLYLPGVGPLDIEWVLQAVEILNGKTDHSARDFRRITFPGSRLTRSCCDKLLRGLSRIGVRVLGSIVVFSNHLDQQDEEHLHLIARQTLDSWGFTWQRDENEMWCCHW</sequence>
<accession>A0AAV2S4Q5</accession>
<name>A0AAV2S4Q5_MEGNR</name>
<reference evidence="1 2" key="1">
    <citation type="submission" date="2024-05" db="EMBL/GenBank/DDBJ databases">
        <authorList>
            <person name="Wallberg A."/>
        </authorList>
    </citation>
    <scope>NUCLEOTIDE SEQUENCE [LARGE SCALE GENOMIC DNA]</scope>
</reference>
<gene>
    <name evidence="1" type="ORF">MNOR_LOCUS32208</name>
</gene>
<proteinExistence type="predicted"/>
<evidence type="ECO:0000313" key="2">
    <source>
        <dbReference type="Proteomes" id="UP001497623"/>
    </source>
</evidence>
<dbReference type="EMBL" id="CAXKWB010043274">
    <property type="protein sequence ID" value="CAL4159011.1"/>
    <property type="molecule type" value="Genomic_DNA"/>
</dbReference>
<keyword evidence="2" id="KW-1185">Reference proteome</keyword>
<comment type="caution">
    <text evidence="1">The sequence shown here is derived from an EMBL/GenBank/DDBJ whole genome shotgun (WGS) entry which is preliminary data.</text>
</comment>
<protein>
    <submittedName>
        <fullName evidence="1">Uncharacterized protein</fullName>
    </submittedName>
</protein>